<reference evidence="2" key="2">
    <citation type="journal article" date="2015" name="Data Brief">
        <title>Shoot transcriptome of the giant reed, Arundo donax.</title>
        <authorList>
            <person name="Barrero R.A."/>
            <person name="Guerrero F.D."/>
            <person name="Moolhuijzen P."/>
            <person name="Goolsby J.A."/>
            <person name="Tidwell J."/>
            <person name="Bellgard S.E."/>
            <person name="Bellgard M.I."/>
        </authorList>
    </citation>
    <scope>NUCLEOTIDE SEQUENCE</scope>
    <source>
        <tissue evidence="2">Shoot tissue taken approximately 20 cm above the soil surface</tissue>
    </source>
</reference>
<dbReference type="EMBL" id="GBRH01167013">
    <property type="protein sequence ID" value="JAE30883.1"/>
    <property type="molecule type" value="Transcribed_RNA"/>
</dbReference>
<evidence type="ECO:0000256" key="1">
    <source>
        <dbReference type="SAM" id="MobiDB-lite"/>
    </source>
</evidence>
<dbReference type="AlphaFoldDB" id="A0A0A9HD88"/>
<feature type="region of interest" description="Disordered" evidence="1">
    <location>
        <begin position="1"/>
        <end position="32"/>
    </location>
</feature>
<organism evidence="2">
    <name type="scientific">Arundo donax</name>
    <name type="common">Giant reed</name>
    <name type="synonym">Donax arundinaceus</name>
    <dbReference type="NCBI Taxonomy" id="35708"/>
    <lineage>
        <taxon>Eukaryota</taxon>
        <taxon>Viridiplantae</taxon>
        <taxon>Streptophyta</taxon>
        <taxon>Embryophyta</taxon>
        <taxon>Tracheophyta</taxon>
        <taxon>Spermatophyta</taxon>
        <taxon>Magnoliopsida</taxon>
        <taxon>Liliopsida</taxon>
        <taxon>Poales</taxon>
        <taxon>Poaceae</taxon>
        <taxon>PACMAD clade</taxon>
        <taxon>Arundinoideae</taxon>
        <taxon>Arundineae</taxon>
        <taxon>Arundo</taxon>
    </lineage>
</organism>
<sequence length="48" mass="5428">MKYCNNTLPKEATEATSADNHQQGSEDKHPKFRLSLQTAHQIADETQN</sequence>
<name>A0A0A9HD88_ARUDO</name>
<evidence type="ECO:0000313" key="2">
    <source>
        <dbReference type="EMBL" id="JAE30883.1"/>
    </source>
</evidence>
<reference evidence="2" key="1">
    <citation type="submission" date="2014-09" db="EMBL/GenBank/DDBJ databases">
        <authorList>
            <person name="Magalhaes I.L.F."/>
            <person name="Oliveira U."/>
            <person name="Santos F.R."/>
            <person name="Vidigal T.H.D.A."/>
            <person name="Brescovit A.D."/>
            <person name="Santos A.J."/>
        </authorList>
    </citation>
    <scope>NUCLEOTIDE SEQUENCE</scope>
    <source>
        <tissue evidence="2">Shoot tissue taken approximately 20 cm above the soil surface</tissue>
    </source>
</reference>
<protein>
    <submittedName>
        <fullName evidence="2">Uncharacterized protein</fullName>
    </submittedName>
</protein>
<feature type="compositionally biased region" description="Polar residues" evidence="1">
    <location>
        <begin position="1"/>
        <end position="23"/>
    </location>
</feature>
<proteinExistence type="predicted"/>
<accession>A0A0A9HD88</accession>